<dbReference type="Proteomes" id="UP000711391">
    <property type="component" value="Unassembled WGS sequence"/>
</dbReference>
<comment type="caution">
    <text evidence="7">The sequence shown here is derived from an EMBL/GenBank/DDBJ whole genome shotgun (WGS) entry which is preliminary data.</text>
</comment>
<dbReference type="GO" id="GO:0047545">
    <property type="term" value="F:(S)-2-hydroxyglutarate dehydrogenase activity"/>
    <property type="evidence" value="ECO:0007669"/>
    <property type="project" value="TreeGrafter"/>
</dbReference>
<evidence type="ECO:0000313" key="7">
    <source>
        <dbReference type="EMBL" id="MBL6818574.1"/>
    </source>
</evidence>
<protein>
    <submittedName>
        <fullName evidence="7">NAD(P)/FAD-dependent oxidoreductase</fullName>
    </submittedName>
</protein>
<name>A0A937LK36_9GAMM</name>
<evidence type="ECO:0000256" key="1">
    <source>
        <dbReference type="ARBA" id="ARBA00001974"/>
    </source>
</evidence>
<dbReference type="Gene3D" id="3.50.50.60">
    <property type="entry name" value="FAD/NAD(P)-binding domain"/>
    <property type="match status" value="1"/>
</dbReference>
<evidence type="ECO:0000256" key="3">
    <source>
        <dbReference type="ARBA" id="ARBA00022827"/>
    </source>
</evidence>
<organism evidence="7 8">
    <name type="scientific">SAR86 cluster bacterium</name>
    <dbReference type="NCBI Taxonomy" id="2030880"/>
    <lineage>
        <taxon>Bacteria</taxon>
        <taxon>Pseudomonadati</taxon>
        <taxon>Pseudomonadota</taxon>
        <taxon>Gammaproteobacteria</taxon>
        <taxon>SAR86 cluster</taxon>
    </lineage>
</organism>
<dbReference type="AlphaFoldDB" id="A0A937LK36"/>
<evidence type="ECO:0000259" key="6">
    <source>
        <dbReference type="Pfam" id="PF01266"/>
    </source>
</evidence>
<dbReference type="PANTHER" id="PTHR43104:SF4">
    <property type="entry name" value="L-2-HYDROXYGLUTARATE DEHYDROGENASE, MITOCHONDRIAL"/>
    <property type="match status" value="1"/>
</dbReference>
<dbReference type="EMBL" id="JADHQD010000026">
    <property type="protein sequence ID" value="MBL6818574.1"/>
    <property type="molecule type" value="Genomic_DNA"/>
</dbReference>
<proteinExistence type="inferred from homology"/>
<sequence>MYFDVTIIGAGVVGLSIAKFCSENRLSVVVLEKDTRAGEGISSRNSGVIHAGIYYPCKSLKTQFCLQGNKALYEYANLKKINHAKIGKYIIASDQSEIDKLDQIYNQGVLNAVSLERVTKKEMKSLYPDLLVEAAIFSPNTGIIDVPELISALEGDIQHNNGLVSFNTAFVSARKTKNGFEISCNDGNEFLMETKYLVNASGLHSDEISKKIDVLKKDFFYPIKYAKGHYFKYGGTHPFTSLVYPLSNEFSSGLHVGFDLSGQIRFGPDITWVDEIDYLFDESLKQDFIKSIRRYWPNIDPSKLSPDYVGIRPKIQKMNEKMKDFSIMGYKNHGVHGLINIQGIESPGVTSCLPIGKYVFEMIKY</sequence>
<keyword evidence="3" id="KW-0274">FAD</keyword>
<keyword evidence="2" id="KW-0285">Flavoprotein</keyword>
<dbReference type="Pfam" id="PF01266">
    <property type="entry name" value="DAO"/>
    <property type="match status" value="1"/>
</dbReference>
<reference evidence="7" key="1">
    <citation type="submission" date="2020-10" db="EMBL/GenBank/DDBJ databases">
        <title>Microbiome of the Black Sea water column analyzed by genome centric metagenomics.</title>
        <authorList>
            <person name="Cabello-Yeves P.J."/>
            <person name="Callieri C."/>
            <person name="Picazo A."/>
            <person name="Mehrshad M."/>
            <person name="Haro-Moreno J.M."/>
            <person name="Roda-Garcia J."/>
            <person name="Dzembekova N."/>
            <person name="Slabakova V."/>
            <person name="Slabakova N."/>
            <person name="Moncheva S."/>
            <person name="Rodriguez-Valera F."/>
        </authorList>
    </citation>
    <scope>NUCLEOTIDE SEQUENCE</scope>
    <source>
        <strain evidence="7">BS307-5m-G50</strain>
    </source>
</reference>
<feature type="domain" description="FAD dependent oxidoreductase" evidence="6">
    <location>
        <begin position="4"/>
        <end position="361"/>
    </location>
</feature>
<gene>
    <name evidence="7" type="ORF">ISQ64_04130</name>
</gene>
<evidence type="ECO:0000256" key="4">
    <source>
        <dbReference type="ARBA" id="ARBA00023002"/>
    </source>
</evidence>
<evidence type="ECO:0000313" key="8">
    <source>
        <dbReference type="Proteomes" id="UP000711391"/>
    </source>
</evidence>
<comment type="cofactor">
    <cofactor evidence="1">
        <name>FAD</name>
        <dbReference type="ChEBI" id="CHEBI:57692"/>
    </cofactor>
</comment>
<comment type="similarity">
    <text evidence="5">Belongs to the L2HGDH family.</text>
</comment>
<evidence type="ECO:0000256" key="2">
    <source>
        <dbReference type="ARBA" id="ARBA00022630"/>
    </source>
</evidence>
<accession>A0A937LK36</accession>
<dbReference type="InterPro" id="IPR006076">
    <property type="entry name" value="FAD-dep_OxRdtase"/>
</dbReference>
<keyword evidence="4" id="KW-0560">Oxidoreductase</keyword>
<dbReference type="Gene3D" id="3.30.9.10">
    <property type="entry name" value="D-Amino Acid Oxidase, subunit A, domain 2"/>
    <property type="match status" value="1"/>
</dbReference>
<evidence type="ECO:0000256" key="5">
    <source>
        <dbReference type="ARBA" id="ARBA00037941"/>
    </source>
</evidence>
<dbReference type="PANTHER" id="PTHR43104">
    <property type="entry name" value="L-2-HYDROXYGLUTARATE DEHYDROGENASE, MITOCHONDRIAL"/>
    <property type="match status" value="1"/>
</dbReference>
<dbReference type="InterPro" id="IPR036188">
    <property type="entry name" value="FAD/NAD-bd_sf"/>
</dbReference>
<dbReference type="SUPFAM" id="SSF51905">
    <property type="entry name" value="FAD/NAD(P)-binding domain"/>
    <property type="match status" value="1"/>
</dbReference>